<dbReference type="RefSeq" id="WP_415866963.1">
    <property type="nucleotide sequence ID" value="NZ_CP134537.1"/>
</dbReference>
<dbReference type="InterPro" id="IPR052063">
    <property type="entry name" value="Polysaccharide_Lyase_1"/>
</dbReference>
<dbReference type="PANTHER" id="PTHR42970:SF1">
    <property type="entry name" value="PECTATE LYASE C-RELATED"/>
    <property type="match status" value="1"/>
</dbReference>
<dbReference type="Proteomes" id="UP001302806">
    <property type="component" value="Chromosome"/>
</dbReference>
<evidence type="ECO:0000256" key="2">
    <source>
        <dbReference type="ARBA" id="ARBA00023180"/>
    </source>
</evidence>
<protein>
    <recommendedName>
        <fullName evidence="5">Pectate lyase C</fullName>
    </recommendedName>
</protein>
<dbReference type="SUPFAM" id="SSF51126">
    <property type="entry name" value="Pectin lyase-like"/>
    <property type="match status" value="1"/>
</dbReference>
<keyword evidence="1" id="KW-0479">Metal-binding</keyword>
<evidence type="ECO:0008006" key="5">
    <source>
        <dbReference type="Google" id="ProtNLM"/>
    </source>
</evidence>
<dbReference type="PANTHER" id="PTHR42970">
    <property type="entry name" value="PECTATE LYASE C-RELATED"/>
    <property type="match status" value="1"/>
</dbReference>
<dbReference type="InterPro" id="IPR012334">
    <property type="entry name" value="Pectin_lyas_fold"/>
</dbReference>
<proteinExistence type="predicted"/>
<reference evidence="3 4" key="1">
    <citation type="submission" date="2023-09" db="EMBL/GenBank/DDBJ databases">
        <title>Thalassobella suaedae gen. nov., sp. nov., a marine bacterium of the family Flavobacteriaceae isolated from a halophyte Suaeda japonica.</title>
        <authorList>
            <person name="Lee S.Y."/>
            <person name="Hwang C.Y."/>
        </authorList>
    </citation>
    <scope>NUCLEOTIDE SEQUENCE [LARGE SCALE GENOMIC DNA]</scope>
    <source>
        <strain evidence="3 4">HL-DH14</strain>
    </source>
</reference>
<evidence type="ECO:0000313" key="4">
    <source>
        <dbReference type="Proteomes" id="UP001302806"/>
    </source>
</evidence>
<dbReference type="Gene3D" id="2.160.20.10">
    <property type="entry name" value="Single-stranded right-handed beta-helix, Pectin lyase-like"/>
    <property type="match status" value="1"/>
</dbReference>
<dbReference type="InterPro" id="IPR011050">
    <property type="entry name" value="Pectin_lyase_fold/virulence"/>
</dbReference>
<accession>A0ABY9XXP6</accession>
<name>A0ABY9XXP6_9FLAO</name>
<organism evidence="3 4">
    <name type="scientific">Thalassobellus suaedae</name>
    <dbReference type="NCBI Taxonomy" id="3074124"/>
    <lineage>
        <taxon>Bacteria</taxon>
        <taxon>Pseudomonadati</taxon>
        <taxon>Bacteroidota</taxon>
        <taxon>Flavobacteriia</taxon>
        <taxon>Flavobacteriales</taxon>
        <taxon>Flavobacteriaceae</taxon>
        <taxon>Thalassobellus</taxon>
    </lineage>
</organism>
<sequence>MQKAKFDYNKPCIVFIIITLGFFQNIITAQQLAFSNAEGFGKYTSGGRYGSLYHVTNLNDSGTGSLRDAVSKPNRIIVFDLGGVIKINTRLIINENITIAGQTAPGGGITVYGNGIAFSGNGNNIIRYIRFRMGKSGDNKKDTVGLSNTKVNIIFDHVSMSWGKDGTFDANGYNIDNITLQDCFIAQGINIDNHSTGGLIQCSKISIIRSLWIDNKTRNPKIRGTHEFINNVIYNWRTNGYIAGGTSGISEVNMLGNYFVYGPESIQDSHITRTTPSFNIYQKDNRIDTNKDGILNGEKLTNYYTATIQNTPYDYPGVNNLMSAKETVNFMVKNSGASIVRDEVDKLLINELLSFGTKGKIITTEDDNNISDGVGFVAKGKIKKDSDNDGMPDDFEDLMGFDKELKDHNLDKDNNGLTNIELYFEYLIIN</sequence>
<dbReference type="EMBL" id="CP134537">
    <property type="protein sequence ID" value="WNH10727.1"/>
    <property type="molecule type" value="Genomic_DNA"/>
</dbReference>
<evidence type="ECO:0000313" key="3">
    <source>
        <dbReference type="EMBL" id="WNH10727.1"/>
    </source>
</evidence>
<keyword evidence="2" id="KW-0325">Glycoprotein</keyword>
<gene>
    <name evidence="3" type="ORF">RHP51_08845</name>
</gene>
<evidence type="ECO:0000256" key="1">
    <source>
        <dbReference type="ARBA" id="ARBA00022723"/>
    </source>
</evidence>